<dbReference type="PANTHER" id="PTHR43031">
    <property type="entry name" value="FAD-DEPENDENT OXIDOREDUCTASE"/>
    <property type="match status" value="1"/>
</dbReference>
<dbReference type="EMBL" id="JACBYR010000001">
    <property type="protein sequence ID" value="NYE81645.1"/>
    <property type="molecule type" value="Genomic_DNA"/>
</dbReference>
<sequence length="134" mass="14210">MKFLIDNIFLVALAAVSGLMLLLPTLRNGKRGGAVTPVEATQMVNQRQAVFVDVRPPAEFAEGRIAQSRNVPEAEIEQKAAALPKNKPLVLVCMNGKASAKTVEKFRKQGFAEVTSLAGGIAGWVQAGLPIAKG</sequence>
<proteinExistence type="predicted"/>
<dbReference type="SUPFAM" id="SSF52821">
    <property type="entry name" value="Rhodanese/Cell cycle control phosphatase"/>
    <property type="match status" value="1"/>
</dbReference>
<dbReference type="AlphaFoldDB" id="A0A7Y9LLX0"/>
<dbReference type="InterPro" id="IPR050229">
    <property type="entry name" value="GlpE_sulfurtransferase"/>
</dbReference>
<name>A0A7Y9LLX0_9BURK</name>
<keyword evidence="3" id="KW-1185">Reference proteome</keyword>
<organism evidence="2 3">
    <name type="scientific">Pigmentiphaga litoralis</name>
    <dbReference type="NCBI Taxonomy" id="516702"/>
    <lineage>
        <taxon>Bacteria</taxon>
        <taxon>Pseudomonadati</taxon>
        <taxon>Pseudomonadota</taxon>
        <taxon>Betaproteobacteria</taxon>
        <taxon>Burkholderiales</taxon>
        <taxon>Alcaligenaceae</taxon>
        <taxon>Pigmentiphaga</taxon>
    </lineage>
</organism>
<dbReference type="InterPro" id="IPR001763">
    <property type="entry name" value="Rhodanese-like_dom"/>
</dbReference>
<dbReference type="PROSITE" id="PS50206">
    <property type="entry name" value="RHODANESE_3"/>
    <property type="match status" value="1"/>
</dbReference>
<dbReference type="Pfam" id="PF00581">
    <property type="entry name" value="Rhodanese"/>
    <property type="match status" value="1"/>
</dbReference>
<protein>
    <submittedName>
        <fullName evidence="2">Rhodanese-related sulfurtransferase</fullName>
    </submittedName>
</protein>
<reference evidence="2 3" key="1">
    <citation type="submission" date="2020-07" db="EMBL/GenBank/DDBJ databases">
        <title>Genomic Encyclopedia of Type Strains, Phase IV (KMG-V): Genome sequencing to study the core and pangenomes of soil and plant-associated prokaryotes.</title>
        <authorList>
            <person name="Whitman W."/>
        </authorList>
    </citation>
    <scope>NUCLEOTIDE SEQUENCE [LARGE SCALE GENOMIC DNA]</scope>
    <source>
        <strain evidence="2 3">SAS40</strain>
    </source>
</reference>
<dbReference type="Proteomes" id="UP000542125">
    <property type="component" value="Unassembled WGS sequence"/>
</dbReference>
<gene>
    <name evidence="2" type="ORF">FHW18_000916</name>
</gene>
<dbReference type="PANTHER" id="PTHR43031:SF18">
    <property type="entry name" value="RHODANESE-RELATED SULFURTRANSFERASES"/>
    <property type="match status" value="1"/>
</dbReference>
<dbReference type="CDD" id="cd00158">
    <property type="entry name" value="RHOD"/>
    <property type="match status" value="1"/>
</dbReference>
<dbReference type="SMART" id="SM00450">
    <property type="entry name" value="RHOD"/>
    <property type="match status" value="1"/>
</dbReference>
<evidence type="ECO:0000313" key="2">
    <source>
        <dbReference type="EMBL" id="NYE81645.1"/>
    </source>
</evidence>
<dbReference type="GO" id="GO:0016740">
    <property type="term" value="F:transferase activity"/>
    <property type="evidence" value="ECO:0007669"/>
    <property type="project" value="UniProtKB-KW"/>
</dbReference>
<dbReference type="RefSeq" id="WP_373563380.1">
    <property type="nucleotide sequence ID" value="NZ_JACBYR010000001.1"/>
</dbReference>
<accession>A0A7Y9LLX0</accession>
<dbReference type="InterPro" id="IPR036873">
    <property type="entry name" value="Rhodanese-like_dom_sf"/>
</dbReference>
<dbReference type="Gene3D" id="3.40.250.10">
    <property type="entry name" value="Rhodanese-like domain"/>
    <property type="match status" value="1"/>
</dbReference>
<evidence type="ECO:0000313" key="3">
    <source>
        <dbReference type="Proteomes" id="UP000542125"/>
    </source>
</evidence>
<evidence type="ECO:0000259" key="1">
    <source>
        <dbReference type="PROSITE" id="PS50206"/>
    </source>
</evidence>
<keyword evidence="2" id="KW-0808">Transferase</keyword>
<comment type="caution">
    <text evidence="2">The sequence shown here is derived from an EMBL/GenBank/DDBJ whole genome shotgun (WGS) entry which is preliminary data.</text>
</comment>
<feature type="domain" description="Rhodanese" evidence="1">
    <location>
        <begin position="45"/>
        <end position="133"/>
    </location>
</feature>